<gene>
    <name evidence="2" type="ORF">PR048_024500</name>
</gene>
<evidence type="ECO:0000313" key="2">
    <source>
        <dbReference type="EMBL" id="KAJ8873670.1"/>
    </source>
</evidence>
<comment type="caution">
    <text evidence="2">The sequence shown here is derived from an EMBL/GenBank/DDBJ whole genome shotgun (WGS) entry which is preliminary data.</text>
</comment>
<sequence length="580" mass="64659">MFPVVWLGEQRSRVLPISDVILLLLCSCAGFTMPRRVRPDGPTRLLSPTISAIKIKFSVHDSFRPTSVAWLSENPRMASNLLWSAKKPQIIAPVSLVASHQGEQGSIPGRVTPGFPRAGIVPDDAAVKVTEASTDQRRNERAEEAGDPRENPPNQWLPHPKIWDRLHVYEMAVLYFVSCAQNTAQPIRIVHDKNWGFEVLGKTCIKQVSSDVAAVKMRTKFMERRQQPTQSMQCFGAHLPPRRSWSDPRRVHSRILAFGNSAGGRRLPANSLGGTSVFPRPCIPEPLHPKVSLHVTSGDDRHLRVPAGKPVTRRVLPRPGFTPHSNFFFLSDRCIICGAQIGCRRDGSCVGPVHVRTRGMLIYPTAGGVIRIGQVREKLREEVSLRGQSTRTRDQTSWPYQRGCKAVVLDLNPLGHALTSEFTLVRAVLVFGTCLATSGQRAAYSSLLMNIIHVPRVHIVATGNVRVKTRAACFFAKIFTQMLDFNIIYAHLQPSFDYSPLVFAGSESVTCFNDRKFASSMTCWLDSTVVCILEPQVFVHWLLPQRIANVTSHLAVWHSLLVSLQGSYWLRIVQGVSNEL</sequence>
<evidence type="ECO:0000256" key="1">
    <source>
        <dbReference type="SAM" id="MobiDB-lite"/>
    </source>
</evidence>
<evidence type="ECO:0000313" key="3">
    <source>
        <dbReference type="Proteomes" id="UP001159363"/>
    </source>
</evidence>
<dbReference type="EMBL" id="JARBHB010000010">
    <property type="protein sequence ID" value="KAJ8873670.1"/>
    <property type="molecule type" value="Genomic_DNA"/>
</dbReference>
<organism evidence="2 3">
    <name type="scientific">Dryococelus australis</name>
    <dbReference type="NCBI Taxonomy" id="614101"/>
    <lineage>
        <taxon>Eukaryota</taxon>
        <taxon>Metazoa</taxon>
        <taxon>Ecdysozoa</taxon>
        <taxon>Arthropoda</taxon>
        <taxon>Hexapoda</taxon>
        <taxon>Insecta</taxon>
        <taxon>Pterygota</taxon>
        <taxon>Neoptera</taxon>
        <taxon>Polyneoptera</taxon>
        <taxon>Phasmatodea</taxon>
        <taxon>Verophasmatodea</taxon>
        <taxon>Anareolatae</taxon>
        <taxon>Phasmatidae</taxon>
        <taxon>Eurycanthinae</taxon>
        <taxon>Dryococelus</taxon>
    </lineage>
</organism>
<feature type="compositionally biased region" description="Basic and acidic residues" evidence="1">
    <location>
        <begin position="134"/>
        <end position="150"/>
    </location>
</feature>
<reference evidence="2 3" key="1">
    <citation type="submission" date="2023-02" db="EMBL/GenBank/DDBJ databases">
        <title>LHISI_Scaffold_Assembly.</title>
        <authorList>
            <person name="Stuart O.P."/>
            <person name="Cleave R."/>
            <person name="Magrath M.J.L."/>
            <person name="Mikheyev A.S."/>
        </authorList>
    </citation>
    <scope>NUCLEOTIDE SEQUENCE [LARGE SCALE GENOMIC DNA]</scope>
    <source>
        <strain evidence="2">Daus_M_001</strain>
        <tissue evidence="2">Leg muscle</tissue>
    </source>
</reference>
<protein>
    <submittedName>
        <fullName evidence="2">Uncharacterized protein</fullName>
    </submittedName>
</protein>
<dbReference type="Proteomes" id="UP001159363">
    <property type="component" value="Chromosome 9"/>
</dbReference>
<name>A0ABQ9GNT1_9NEOP</name>
<feature type="region of interest" description="Disordered" evidence="1">
    <location>
        <begin position="130"/>
        <end position="156"/>
    </location>
</feature>
<accession>A0ABQ9GNT1</accession>
<proteinExistence type="predicted"/>
<keyword evidence="3" id="KW-1185">Reference proteome</keyword>